<name>A0A0G1PX08_9BACT</name>
<comment type="similarity">
    <text evidence="1">Belongs to the Mg-chelatase subunits D/I family. ComM subfamily.</text>
</comment>
<evidence type="ECO:0000313" key="3">
    <source>
        <dbReference type="EMBL" id="KKU37294.1"/>
    </source>
</evidence>
<dbReference type="NCBIfam" id="TIGR00368">
    <property type="entry name" value="YifB family Mg chelatase-like AAA ATPase"/>
    <property type="match status" value="1"/>
</dbReference>
<protein>
    <submittedName>
        <fullName evidence="3">Mg chelatase, subunit ChlI</fullName>
    </submittedName>
</protein>
<dbReference type="SUPFAM" id="SSF54211">
    <property type="entry name" value="Ribosomal protein S5 domain 2-like"/>
    <property type="match status" value="1"/>
</dbReference>
<evidence type="ECO:0000313" key="4">
    <source>
        <dbReference type="Proteomes" id="UP000034856"/>
    </source>
</evidence>
<dbReference type="PRINTS" id="PR00830">
    <property type="entry name" value="ENDOLAPTASE"/>
</dbReference>
<dbReference type="SUPFAM" id="SSF52540">
    <property type="entry name" value="P-loop containing nucleoside triphosphate hydrolases"/>
    <property type="match status" value="1"/>
</dbReference>
<proteinExistence type="inferred from homology"/>
<dbReference type="AlphaFoldDB" id="A0A0G1PX08"/>
<dbReference type="InterPro" id="IPR045006">
    <property type="entry name" value="CHLI-like"/>
</dbReference>
<organism evidence="3 4">
    <name type="scientific">Candidatus Azambacteria bacterium GW2011_GWF2_46_32</name>
    <dbReference type="NCBI Taxonomy" id="1618628"/>
    <lineage>
        <taxon>Bacteria</taxon>
        <taxon>Candidatus Azamiibacteriota</taxon>
    </lineage>
</organism>
<dbReference type="Gene3D" id="3.30.230.10">
    <property type="match status" value="1"/>
</dbReference>
<evidence type="ECO:0000256" key="1">
    <source>
        <dbReference type="ARBA" id="ARBA00006354"/>
    </source>
</evidence>
<dbReference type="Gene3D" id="3.40.50.300">
    <property type="entry name" value="P-loop containing nucleotide triphosphate hydrolases"/>
    <property type="match status" value="1"/>
</dbReference>
<dbReference type="Pfam" id="PF01078">
    <property type="entry name" value="Mg_chelatase"/>
    <property type="match status" value="1"/>
</dbReference>
<dbReference type="InterPro" id="IPR025158">
    <property type="entry name" value="Mg_chelat-rel_C"/>
</dbReference>
<dbReference type="InterPro" id="IPR003593">
    <property type="entry name" value="AAA+_ATPase"/>
</dbReference>
<accession>A0A0G1PX08</accession>
<dbReference type="PATRIC" id="fig|1618628.3.peg.471"/>
<dbReference type="PANTHER" id="PTHR32039:SF7">
    <property type="entry name" value="COMPETENCE PROTEIN COMM"/>
    <property type="match status" value="1"/>
</dbReference>
<sequence>MPAKIFSAAINGLWARPVEVEVDLSPGLHSFNIVGLPDKAVEESKERVSAAIKNSGATPPGRKNKRLTVNLAPADLKKQGPAYDLPIALGYLLASGQTNFDANGKIFVGELALDGSLRPVKGVIAIGLMAKENGFKTVIVPKINTAEAALIPDLEVIGAENLSQLLLHLEGKILIKSEDPAMDSKNQETEAIYPIDMAHIQGQEHAKRALEIAAAGGHNVLMSGPPGSGKTLLGRAFTSILPLMNHEEALEVSQIYSVAGLLAADQPLIRLRPFRAPHHTASAASLIGGGTSAKPGEITLAHRGVLFLDEFPEFPRQVLEALRQPLEEGKITVSRIQHTATYPAKFILIGALNPCPCGYFSDPEKECKCSPTQLIKYKRRLSGPILDRIDLHIEVPRVKYQKLISEEANETSETIRQRIEKARKIQGDRLGKYKILTNSEMNLKQIKKYCQLNQECQDIMRQAVTNLKLSARAYHRLLKLSRTIADLEGADEIYPYHLTEALQYRPTEEP</sequence>
<dbReference type="InterPro" id="IPR000523">
    <property type="entry name" value="Mg_chelatse_chII-like_cat_dom"/>
</dbReference>
<dbReference type="Pfam" id="PF13335">
    <property type="entry name" value="Mg_chelatase_C"/>
    <property type="match status" value="1"/>
</dbReference>
<dbReference type="Pfam" id="PF13541">
    <property type="entry name" value="ChlI"/>
    <property type="match status" value="1"/>
</dbReference>
<gene>
    <name evidence="3" type="ORF">UX51_C0026G0002</name>
</gene>
<dbReference type="EMBL" id="LCMM01000026">
    <property type="protein sequence ID" value="KKU37294.1"/>
    <property type="molecule type" value="Genomic_DNA"/>
</dbReference>
<comment type="caution">
    <text evidence="3">The sequence shown here is derived from an EMBL/GenBank/DDBJ whole genome shotgun (WGS) entry which is preliminary data.</text>
</comment>
<reference evidence="3 4" key="1">
    <citation type="journal article" date="2015" name="Nature">
        <title>rRNA introns, odd ribosomes, and small enigmatic genomes across a large radiation of phyla.</title>
        <authorList>
            <person name="Brown C.T."/>
            <person name="Hug L.A."/>
            <person name="Thomas B.C."/>
            <person name="Sharon I."/>
            <person name="Castelle C.J."/>
            <person name="Singh A."/>
            <person name="Wilkins M.J."/>
            <person name="Williams K.H."/>
            <person name="Banfield J.F."/>
        </authorList>
    </citation>
    <scope>NUCLEOTIDE SEQUENCE [LARGE SCALE GENOMIC DNA]</scope>
</reference>
<dbReference type="Proteomes" id="UP000034856">
    <property type="component" value="Unassembled WGS sequence"/>
</dbReference>
<dbReference type="PANTHER" id="PTHR32039">
    <property type="entry name" value="MAGNESIUM-CHELATASE SUBUNIT CHLI"/>
    <property type="match status" value="1"/>
</dbReference>
<evidence type="ECO:0000259" key="2">
    <source>
        <dbReference type="SMART" id="SM00382"/>
    </source>
</evidence>
<dbReference type="InterPro" id="IPR027417">
    <property type="entry name" value="P-loop_NTPase"/>
</dbReference>
<dbReference type="GO" id="GO:0005524">
    <property type="term" value="F:ATP binding"/>
    <property type="evidence" value="ECO:0007669"/>
    <property type="project" value="InterPro"/>
</dbReference>
<feature type="domain" description="AAA+ ATPase" evidence="2">
    <location>
        <begin position="216"/>
        <end position="399"/>
    </location>
</feature>
<dbReference type="InterPro" id="IPR020568">
    <property type="entry name" value="Ribosomal_Su5_D2-typ_SF"/>
</dbReference>
<dbReference type="InterPro" id="IPR004482">
    <property type="entry name" value="Mg_chelat-rel"/>
</dbReference>
<dbReference type="SMART" id="SM00382">
    <property type="entry name" value="AAA"/>
    <property type="match status" value="1"/>
</dbReference>
<dbReference type="InterPro" id="IPR014721">
    <property type="entry name" value="Ribsml_uS5_D2-typ_fold_subgr"/>
</dbReference>